<keyword evidence="3" id="KW-0472">Membrane</keyword>
<evidence type="ECO:0000256" key="1">
    <source>
        <dbReference type="ARBA" id="ARBA00022729"/>
    </source>
</evidence>
<gene>
    <name evidence="5" type="ORF">GCM10010319_58420</name>
</gene>
<keyword evidence="6" id="KW-1185">Reference proteome</keyword>
<keyword evidence="3" id="KW-1133">Transmembrane helix</keyword>
<sequence>MLGVIGVGCGFVPFLFWLTVLLGILALIFGIVGWSRARNGVATNKPMAIAGTVLGGIACVLSVVGLLLTVSFVRDVKRDFDKETKELESSASADPSPSEEEDDGRTKADSHSLDFGKTARYANGLKVTVAQPEKTELSEHSAKEGYVAYMVVVTIDNGTDKTVDLDLTTVKARDGDGAGLERTYDFRKGVSFNQGITGRPHAGKSLTGTYVYLVPEKKAGDRMEISVEPGSITYKEAAWSGPVK</sequence>
<protein>
    <recommendedName>
        <fullName evidence="4">DUF4352 domain-containing protein</fullName>
    </recommendedName>
</protein>
<evidence type="ECO:0000259" key="4">
    <source>
        <dbReference type="Pfam" id="PF11611"/>
    </source>
</evidence>
<evidence type="ECO:0000256" key="2">
    <source>
        <dbReference type="SAM" id="MobiDB-lite"/>
    </source>
</evidence>
<keyword evidence="3" id="KW-0812">Transmembrane</keyword>
<feature type="region of interest" description="Disordered" evidence="2">
    <location>
        <begin position="84"/>
        <end position="111"/>
    </location>
</feature>
<comment type="caution">
    <text evidence="5">The sequence shown here is derived from an EMBL/GenBank/DDBJ whole genome shotgun (WGS) entry which is preliminary data.</text>
</comment>
<organism evidence="5 6">
    <name type="scientific">Streptomyces blastmyceticus</name>
    <dbReference type="NCBI Taxonomy" id="68180"/>
    <lineage>
        <taxon>Bacteria</taxon>
        <taxon>Bacillati</taxon>
        <taxon>Actinomycetota</taxon>
        <taxon>Actinomycetes</taxon>
        <taxon>Kitasatosporales</taxon>
        <taxon>Streptomycetaceae</taxon>
        <taxon>Streptomyces</taxon>
    </lineage>
</organism>
<feature type="transmembrane region" description="Helical" evidence="3">
    <location>
        <begin position="14"/>
        <end position="35"/>
    </location>
</feature>
<keyword evidence="1" id="KW-0732">Signal</keyword>
<dbReference type="InterPro" id="IPR029051">
    <property type="entry name" value="DUF4352"/>
</dbReference>
<dbReference type="Proteomes" id="UP001500063">
    <property type="component" value="Unassembled WGS sequence"/>
</dbReference>
<feature type="domain" description="DUF4352" evidence="4">
    <location>
        <begin position="123"/>
        <end position="227"/>
    </location>
</feature>
<proteinExistence type="predicted"/>
<feature type="transmembrane region" description="Helical" evidence="3">
    <location>
        <begin position="47"/>
        <end position="73"/>
    </location>
</feature>
<reference evidence="5 6" key="1">
    <citation type="journal article" date="2019" name="Int. J. Syst. Evol. Microbiol.">
        <title>The Global Catalogue of Microorganisms (GCM) 10K type strain sequencing project: providing services to taxonomists for standard genome sequencing and annotation.</title>
        <authorList>
            <consortium name="The Broad Institute Genomics Platform"/>
            <consortium name="The Broad Institute Genome Sequencing Center for Infectious Disease"/>
            <person name="Wu L."/>
            <person name="Ma J."/>
        </authorList>
    </citation>
    <scope>NUCLEOTIDE SEQUENCE [LARGE SCALE GENOMIC DNA]</scope>
    <source>
        <strain evidence="5 6">JCM 4565</strain>
    </source>
</reference>
<dbReference type="Pfam" id="PF11611">
    <property type="entry name" value="DUF4352"/>
    <property type="match status" value="1"/>
</dbReference>
<dbReference type="Gene3D" id="2.60.40.1240">
    <property type="match status" value="1"/>
</dbReference>
<accession>A0ABN0XTM3</accession>
<dbReference type="EMBL" id="BAAABW010000028">
    <property type="protein sequence ID" value="GAA0372555.1"/>
    <property type="molecule type" value="Genomic_DNA"/>
</dbReference>
<name>A0ABN0XTM3_9ACTN</name>
<evidence type="ECO:0000256" key="3">
    <source>
        <dbReference type="SAM" id="Phobius"/>
    </source>
</evidence>
<evidence type="ECO:0000313" key="5">
    <source>
        <dbReference type="EMBL" id="GAA0372555.1"/>
    </source>
</evidence>
<dbReference type="InterPro" id="IPR029050">
    <property type="entry name" value="Immunoprotect_excell_Ig-like"/>
</dbReference>
<evidence type="ECO:0000313" key="6">
    <source>
        <dbReference type="Proteomes" id="UP001500063"/>
    </source>
</evidence>